<gene>
    <name evidence="1" type="ORF">BDD14_3816</name>
</gene>
<accession>A0A4Q7YYD5</accession>
<keyword evidence="2" id="KW-1185">Reference proteome</keyword>
<comment type="caution">
    <text evidence="1">The sequence shown here is derived from an EMBL/GenBank/DDBJ whole genome shotgun (WGS) entry which is preliminary data.</text>
</comment>
<dbReference type="EMBL" id="SHKW01000001">
    <property type="protein sequence ID" value="RZU42261.1"/>
    <property type="molecule type" value="Genomic_DNA"/>
</dbReference>
<evidence type="ECO:0000313" key="2">
    <source>
        <dbReference type="Proteomes" id="UP000292958"/>
    </source>
</evidence>
<evidence type="ECO:0000313" key="1">
    <source>
        <dbReference type="EMBL" id="RZU42261.1"/>
    </source>
</evidence>
<protein>
    <submittedName>
        <fullName evidence="1">Uncharacterized protein</fullName>
    </submittedName>
</protein>
<name>A0A4Q7YYD5_9BACT</name>
<dbReference type="Proteomes" id="UP000292958">
    <property type="component" value="Unassembled WGS sequence"/>
</dbReference>
<reference evidence="1 2" key="1">
    <citation type="submission" date="2019-02" db="EMBL/GenBank/DDBJ databases">
        <title>Genomic Encyclopedia of Archaeal and Bacterial Type Strains, Phase II (KMG-II): from individual species to whole genera.</title>
        <authorList>
            <person name="Goeker M."/>
        </authorList>
    </citation>
    <scope>NUCLEOTIDE SEQUENCE [LARGE SCALE GENOMIC DNA]</scope>
    <source>
        <strain evidence="1 2">DSM 18101</strain>
    </source>
</reference>
<organism evidence="1 2">
    <name type="scientific">Edaphobacter modestus</name>
    <dbReference type="NCBI Taxonomy" id="388466"/>
    <lineage>
        <taxon>Bacteria</taxon>
        <taxon>Pseudomonadati</taxon>
        <taxon>Acidobacteriota</taxon>
        <taxon>Terriglobia</taxon>
        <taxon>Terriglobales</taxon>
        <taxon>Acidobacteriaceae</taxon>
        <taxon>Edaphobacter</taxon>
    </lineage>
</organism>
<proteinExistence type="predicted"/>
<dbReference type="AlphaFoldDB" id="A0A4Q7YYD5"/>
<sequence length="85" mass="8960">MCHNGLHCNCATTFIAQETDTGFVPPPTALVALSGTGIGSHVGQFSLTYDLTVNLANVPSLGMTLVQTRLYGLTFVVHVKRGGLK</sequence>